<feature type="region of interest" description="Disordered" evidence="7">
    <location>
        <begin position="314"/>
        <end position="437"/>
    </location>
</feature>
<feature type="compositionally biased region" description="Low complexity" evidence="7">
    <location>
        <begin position="198"/>
        <end position="212"/>
    </location>
</feature>
<dbReference type="GO" id="GO:0006508">
    <property type="term" value="P:proteolysis"/>
    <property type="evidence" value="ECO:0007669"/>
    <property type="project" value="UniProtKB-KW"/>
</dbReference>
<comment type="catalytic activity">
    <reaction evidence="1">
        <text>Thiol-dependent hydrolysis of ester, thioester, amide, peptide and isopeptide bonds formed by the C-terminal Gly of ubiquitin (a 76-residue protein attached to proteins as an intracellular targeting signal).</text>
        <dbReference type="EC" id="3.4.19.12"/>
    </reaction>
</comment>
<proteinExistence type="predicted"/>
<evidence type="ECO:0000259" key="8">
    <source>
        <dbReference type="PROSITE" id="PS50235"/>
    </source>
</evidence>
<feature type="compositionally biased region" description="Low complexity" evidence="7">
    <location>
        <begin position="477"/>
        <end position="489"/>
    </location>
</feature>
<evidence type="ECO:0000256" key="1">
    <source>
        <dbReference type="ARBA" id="ARBA00000707"/>
    </source>
</evidence>
<dbReference type="InterPro" id="IPR001394">
    <property type="entry name" value="Peptidase_C19_UCH"/>
</dbReference>
<dbReference type="STRING" id="92696.A0A4R0RR64"/>
<feature type="region of interest" description="Disordered" evidence="7">
    <location>
        <begin position="268"/>
        <end position="287"/>
    </location>
</feature>
<keyword evidence="6" id="KW-0788">Thiol protease</keyword>
<dbReference type="InterPro" id="IPR028889">
    <property type="entry name" value="USP"/>
</dbReference>
<gene>
    <name evidence="9" type="ORF">EIP91_004177</name>
</gene>
<comment type="caution">
    <text evidence="9">The sequence shown here is derived from an EMBL/GenBank/DDBJ whole genome shotgun (WGS) entry which is preliminary data.</text>
</comment>
<dbReference type="GO" id="GO:0005829">
    <property type="term" value="C:cytosol"/>
    <property type="evidence" value="ECO:0007669"/>
    <property type="project" value="TreeGrafter"/>
</dbReference>
<dbReference type="InterPro" id="IPR050164">
    <property type="entry name" value="Peptidase_C19"/>
</dbReference>
<keyword evidence="5" id="KW-0378">Hydrolase</keyword>
<dbReference type="GO" id="GO:0004843">
    <property type="term" value="F:cysteine-type deubiquitinase activity"/>
    <property type="evidence" value="ECO:0007669"/>
    <property type="project" value="UniProtKB-EC"/>
</dbReference>
<dbReference type="PANTHER" id="PTHR24006">
    <property type="entry name" value="UBIQUITIN CARBOXYL-TERMINAL HYDROLASE"/>
    <property type="match status" value="1"/>
</dbReference>
<dbReference type="InterPro" id="IPR018200">
    <property type="entry name" value="USP_CS"/>
</dbReference>
<evidence type="ECO:0000256" key="3">
    <source>
        <dbReference type="ARBA" id="ARBA00022670"/>
    </source>
</evidence>
<dbReference type="PROSITE" id="PS00973">
    <property type="entry name" value="USP_2"/>
    <property type="match status" value="1"/>
</dbReference>
<dbReference type="Proteomes" id="UP000292702">
    <property type="component" value="Unassembled WGS sequence"/>
</dbReference>
<dbReference type="InterPro" id="IPR038765">
    <property type="entry name" value="Papain-like_cys_pep_sf"/>
</dbReference>
<feature type="compositionally biased region" description="Pro residues" evidence="7">
    <location>
        <begin position="213"/>
        <end position="226"/>
    </location>
</feature>
<evidence type="ECO:0000256" key="2">
    <source>
        <dbReference type="ARBA" id="ARBA00012759"/>
    </source>
</evidence>
<evidence type="ECO:0000313" key="9">
    <source>
        <dbReference type="EMBL" id="TCD70276.1"/>
    </source>
</evidence>
<reference evidence="9 10" key="1">
    <citation type="submission" date="2018-11" db="EMBL/GenBank/DDBJ databases">
        <title>Genome assembly of Steccherinum ochraceum LE-BIN_3174, the white-rot fungus of the Steccherinaceae family (The Residual Polyporoid clade, Polyporales, Basidiomycota).</title>
        <authorList>
            <person name="Fedorova T.V."/>
            <person name="Glazunova O.A."/>
            <person name="Landesman E.O."/>
            <person name="Moiseenko K.V."/>
            <person name="Psurtseva N.V."/>
            <person name="Savinova O.S."/>
            <person name="Shakhova N.V."/>
            <person name="Tyazhelova T.V."/>
            <person name="Vasina D.V."/>
        </authorList>
    </citation>
    <scope>NUCLEOTIDE SEQUENCE [LARGE SCALE GENOMIC DNA]</scope>
    <source>
        <strain evidence="9 10">LE-BIN_3174</strain>
    </source>
</reference>
<organism evidence="9 10">
    <name type="scientific">Steccherinum ochraceum</name>
    <dbReference type="NCBI Taxonomy" id="92696"/>
    <lineage>
        <taxon>Eukaryota</taxon>
        <taxon>Fungi</taxon>
        <taxon>Dikarya</taxon>
        <taxon>Basidiomycota</taxon>
        <taxon>Agaricomycotina</taxon>
        <taxon>Agaricomycetes</taxon>
        <taxon>Polyporales</taxon>
        <taxon>Steccherinaceae</taxon>
        <taxon>Steccherinum</taxon>
    </lineage>
</organism>
<dbReference type="GO" id="GO:0016579">
    <property type="term" value="P:protein deubiquitination"/>
    <property type="evidence" value="ECO:0007669"/>
    <property type="project" value="InterPro"/>
</dbReference>
<feature type="compositionally biased region" description="Polar residues" evidence="7">
    <location>
        <begin position="341"/>
        <end position="356"/>
    </location>
</feature>
<feature type="domain" description="USP" evidence="8">
    <location>
        <begin position="516"/>
        <end position="900"/>
    </location>
</feature>
<feature type="region of interest" description="Disordered" evidence="7">
    <location>
        <begin position="1"/>
        <end position="260"/>
    </location>
</feature>
<feature type="region of interest" description="Disordered" evidence="7">
    <location>
        <begin position="579"/>
        <end position="600"/>
    </location>
</feature>
<keyword evidence="3" id="KW-0645">Protease</keyword>
<feature type="compositionally biased region" description="Polar residues" evidence="7">
    <location>
        <begin position="364"/>
        <end position="377"/>
    </location>
</feature>
<feature type="compositionally biased region" description="Basic and acidic residues" evidence="7">
    <location>
        <begin position="323"/>
        <end position="339"/>
    </location>
</feature>
<feature type="compositionally biased region" description="Low complexity" evidence="7">
    <location>
        <begin position="388"/>
        <end position="421"/>
    </location>
</feature>
<evidence type="ECO:0000256" key="4">
    <source>
        <dbReference type="ARBA" id="ARBA00022786"/>
    </source>
</evidence>
<feature type="compositionally biased region" description="Low complexity" evidence="7">
    <location>
        <begin position="227"/>
        <end position="239"/>
    </location>
</feature>
<feature type="region of interest" description="Disordered" evidence="7">
    <location>
        <begin position="477"/>
        <end position="515"/>
    </location>
</feature>
<evidence type="ECO:0000256" key="5">
    <source>
        <dbReference type="ARBA" id="ARBA00022801"/>
    </source>
</evidence>
<dbReference type="PROSITE" id="PS50235">
    <property type="entry name" value="USP_3"/>
    <property type="match status" value="1"/>
</dbReference>
<protein>
    <recommendedName>
        <fullName evidence="2">ubiquitinyl hydrolase 1</fullName>
        <ecNumber evidence="2">3.4.19.12</ecNumber>
    </recommendedName>
</protein>
<dbReference type="EC" id="3.4.19.12" evidence="2"/>
<dbReference type="PANTHER" id="PTHR24006:SF687">
    <property type="entry name" value="UBIQUITIN CARBOXYL-TERMINAL HYDROLASE 10"/>
    <property type="match status" value="1"/>
</dbReference>
<evidence type="ECO:0000256" key="7">
    <source>
        <dbReference type="SAM" id="MobiDB-lite"/>
    </source>
</evidence>
<feature type="region of interest" description="Disordered" evidence="7">
    <location>
        <begin position="654"/>
        <end position="673"/>
    </location>
</feature>
<keyword evidence="4" id="KW-0833">Ubl conjugation pathway</keyword>
<dbReference type="Pfam" id="PF00443">
    <property type="entry name" value="UCH"/>
    <property type="match status" value="1"/>
</dbReference>
<feature type="compositionally biased region" description="Basic and acidic residues" evidence="7">
    <location>
        <begin position="584"/>
        <end position="597"/>
    </location>
</feature>
<dbReference type="Gene3D" id="3.90.70.10">
    <property type="entry name" value="Cysteine proteinases"/>
    <property type="match status" value="1"/>
</dbReference>
<accession>A0A4R0RR64</accession>
<name>A0A4R0RR64_9APHY</name>
<dbReference type="CDD" id="cd02257">
    <property type="entry name" value="Peptidase_C19"/>
    <property type="match status" value="1"/>
</dbReference>
<dbReference type="AlphaFoldDB" id="A0A4R0RR64"/>
<sequence length="912" mass="98211">MANQRTQYPHPGPSSYYTHSSPPPPPPHFAYVPNPNAVQYYPYPPPSPMTGPTHPAHNHPPASPRPNSAHRGGFHPHNAPGPSYHPPYHHYHYVPPPQPLASPVGHPASPYNTHQPKYSPHAQVPYSPHFHPQPNGSYPPPQWQTQPLSPLPKQLSMLPPPQPSHEVPSQPTHPPPQPPPPHRQPSSQPPPPPPQPAAEPEAPSSPVVAPAAEPQPPPSAEAPPAPAVASSPAPELAEPPSEDFRSASPPDSPPMPAMDLESGWVIWSRKGRPSDAPGIIISPRANPPDHVIQKAMQLPSPAASPRIKPKAVAFVPSAVTNASHEESKDTHSPQSEHAEPLSSSATETTSVCSTAPDTPVPGSPLSTNTSVSLTAPSPASKPLETSDAKPAPEVVATVAPAAASEPATETSAAAAPETVPVPVAPAPAPKPAVKKSWASLLQQPADATASSSKSRLPTSSVVGFSIPAAALGGSASGLPNSNASGSPSNVPQRPELLTLLNNGPSGPSAPPKIRPRGLVNTGNMCFANTILQVLVYCPPFNRLFSELGKYLTGPVVGSQKDGTKATPLVDATIQFLKEFMPEPPKPKDAKSSKGKEREEEDDFYELESFIPTYIYDVMKEKKRFAGMVGGYQEDAEEFLGFYLDTLEDELLSISTSLSPPKPKEEPEEDPATQGAGWLEVGRKNKAMVTRTVKSTESPVTRLFGGKFRSTLRAPHQRDSVTVEDWRALRLDISREQVKTVQDALHYISHPEPVQISIPTKPGQVIEASQQTLIDSLPPILVLHMKRFQYDTNVGDVVKISKQVAYGADLEIPSDLMAPNRRTPLPVKYQLFGVLYHHGQSASGGHYTLDILHPNRDMNDRPRAAWIRIDDELVSDVRAEDVFGQQERDDRTAYLLFYRRLGMGSPARSYAQA</sequence>
<dbReference type="OrthoDB" id="429671at2759"/>
<dbReference type="SUPFAM" id="SSF54001">
    <property type="entry name" value="Cysteine proteinases"/>
    <property type="match status" value="1"/>
</dbReference>
<dbReference type="GO" id="GO:0005634">
    <property type="term" value="C:nucleus"/>
    <property type="evidence" value="ECO:0007669"/>
    <property type="project" value="TreeGrafter"/>
</dbReference>
<dbReference type="EMBL" id="RWJN01000024">
    <property type="protein sequence ID" value="TCD70276.1"/>
    <property type="molecule type" value="Genomic_DNA"/>
</dbReference>
<keyword evidence="10" id="KW-1185">Reference proteome</keyword>
<evidence type="ECO:0000313" key="10">
    <source>
        <dbReference type="Proteomes" id="UP000292702"/>
    </source>
</evidence>
<feature type="compositionally biased region" description="Pro residues" evidence="7">
    <location>
        <begin position="171"/>
        <end position="197"/>
    </location>
</feature>
<evidence type="ECO:0000256" key="6">
    <source>
        <dbReference type="ARBA" id="ARBA00022807"/>
    </source>
</evidence>